<dbReference type="Pfam" id="PF09350">
    <property type="entry name" value="DJC28_CD"/>
    <property type="match status" value="1"/>
</dbReference>
<feature type="compositionally biased region" description="Low complexity" evidence="1">
    <location>
        <begin position="48"/>
        <end position="69"/>
    </location>
</feature>
<feature type="compositionally biased region" description="Basic residues" evidence="1">
    <location>
        <begin position="261"/>
        <end position="273"/>
    </location>
</feature>
<feature type="domain" description="DnaJ homologue subfamily C member 28 conserved" evidence="2">
    <location>
        <begin position="120"/>
        <end position="188"/>
    </location>
</feature>
<accession>A0ABQ0USK8</accession>
<dbReference type="Proteomes" id="UP000321154">
    <property type="component" value="Unassembled WGS sequence"/>
</dbReference>
<feature type="region of interest" description="Disordered" evidence="1">
    <location>
        <begin position="30"/>
        <end position="69"/>
    </location>
</feature>
<organism evidence="3 4">
    <name type="scientific">Frigoribacterium faeni</name>
    <dbReference type="NCBI Taxonomy" id="145483"/>
    <lineage>
        <taxon>Bacteria</taxon>
        <taxon>Bacillati</taxon>
        <taxon>Actinomycetota</taxon>
        <taxon>Actinomycetes</taxon>
        <taxon>Micrococcales</taxon>
        <taxon>Microbacteriaceae</taxon>
        <taxon>Frigoribacterium</taxon>
    </lineage>
</organism>
<proteinExistence type="predicted"/>
<comment type="caution">
    <text evidence="3">The sequence shown here is derived from an EMBL/GenBank/DDBJ whole genome shotgun (WGS) entry which is preliminary data.</text>
</comment>
<gene>
    <name evidence="3" type="ORF">FFA01_27560</name>
</gene>
<dbReference type="InterPro" id="IPR018961">
    <property type="entry name" value="DnaJ_homolog_subfam-C_membr-28"/>
</dbReference>
<evidence type="ECO:0000313" key="3">
    <source>
        <dbReference type="EMBL" id="GEK84447.1"/>
    </source>
</evidence>
<evidence type="ECO:0000256" key="1">
    <source>
        <dbReference type="SAM" id="MobiDB-lite"/>
    </source>
</evidence>
<name>A0ABQ0USK8_9MICO</name>
<feature type="compositionally biased region" description="Basic and acidic residues" evidence="1">
    <location>
        <begin position="33"/>
        <end position="47"/>
    </location>
</feature>
<dbReference type="EMBL" id="BJUV01000038">
    <property type="protein sequence ID" value="GEK84447.1"/>
    <property type="molecule type" value="Genomic_DNA"/>
</dbReference>
<protein>
    <recommendedName>
        <fullName evidence="2">DnaJ homologue subfamily C member 28 conserved domain-containing protein</fullName>
    </recommendedName>
</protein>
<keyword evidence="4" id="KW-1185">Reference proteome</keyword>
<reference evidence="3 4" key="1">
    <citation type="submission" date="2019-07" db="EMBL/GenBank/DDBJ databases">
        <title>Whole genome shotgun sequence of Frigoribacterium faeni NBRC 103066.</title>
        <authorList>
            <person name="Hosoyama A."/>
            <person name="Uohara A."/>
            <person name="Ohji S."/>
            <person name="Ichikawa N."/>
        </authorList>
    </citation>
    <scope>NUCLEOTIDE SEQUENCE [LARGE SCALE GENOMIC DNA]</scope>
    <source>
        <strain evidence="3 4">NBRC 103066</strain>
    </source>
</reference>
<evidence type="ECO:0000313" key="4">
    <source>
        <dbReference type="Proteomes" id="UP000321154"/>
    </source>
</evidence>
<sequence>MPVTGVLVVLVLGLGLVSTVVPVRGRPVPRAVSEARRSLSGMERRSGPAEPGASGASGARARAGARAGRTAGVEASGGAVAAGQAAHDPRVNAARYRAEGALPAADAPRDNRTAVEMRAWARTAIDQAIARGDFDDLPLAGKPLPGLAGDTVDPDWWIRGLIEREGLTGLAPPALALRTEHTTFEQTLDALFSEAAVRAHVDDFNARIIEARRQLRGGPPVVTPTRDVDDEVLRWHRRRAERRAREAAAVPPPPPTWRERRALRRELRRRRRR</sequence>
<evidence type="ECO:0000259" key="2">
    <source>
        <dbReference type="Pfam" id="PF09350"/>
    </source>
</evidence>
<feature type="region of interest" description="Disordered" evidence="1">
    <location>
        <begin position="240"/>
        <end position="273"/>
    </location>
</feature>